<proteinExistence type="predicted"/>
<feature type="region of interest" description="Disordered" evidence="1">
    <location>
        <begin position="1"/>
        <end position="34"/>
    </location>
</feature>
<organism evidence="3 4">
    <name type="scientific">Halorubrum californiense DSM 19288</name>
    <dbReference type="NCBI Taxonomy" id="1227465"/>
    <lineage>
        <taxon>Archaea</taxon>
        <taxon>Methanobacteriati</taxon>
        <taxon>Methanobacteriota</taxon>
        <taxon>Stenosarchaea group</taxon>
        <taxon>Halobacteria</taxon>
        <taxon>Halobacteriales</taxon>
        <taxon>Haloferacaceae</taxon>
        <taxon>Halorubrum</taxon>
    </lineage>
</organism>
<dbReference type="AlphaFoldDB" id="M0E087"/>
<reference evidence="3 4" key="1">
    <citation type="journal article" date="2014" name="PLoS Genet.">
        <title>Phylogenetically driven sequencing of extremely halophilic archaea reveals strategies for static and dynamic osmo-response.</title>
        <authorList>
            <person name="Becker E.A."/>
            <person name="Seitzer P.M."/>
            <person name="Tritt A."/>
            <person name="Larsen D."/>
            <person name="Krusor M."/>
            <person name="Yao A.I."/>
            <person name="Wu D."/>
            <person name="Madern D."/>
            <person name="Eisen J.A."/>
            <person name="Darling A.E."/>
            <person name="Facciotti M.T."/>
        </authorList>
    </citation>
    <scope>NUCLEOTIDE SEQUENCE [LARGE SCALE GENOMIC DNA]</scope>
    <source>
        <strain evidence="3 4">DSM 19288</strain>
    </source>
</reference>
<feature type="compositionally biased region" description="Low complexity" evidence="1">
    <location>
        <begin position="10"/>
        <end position="23"/>
    </location>
</feature>
<feature type="transmembrane region" description="Helical" evidence="2">
    <location>
        <begin position="55"/>
        <end position="75"/>
    </location>
</feature>
<evidence type="ECO:0000313" key="4">
    <source>
        <dbReference type="Proteomes" id="UP000011586"/>
    </source>
</evidence>
<evidence type="ECO:0000256" key="2">
    <source>
        <dbReference type="SAM" id="Phobius"/>
    </source>
</evidence>
<comment type="caution">
    <text evidence="3">The sequence shown here is derived from an EMBL/GenBank/DDBJ whole genome shotgun (WGS) entry which is preliminary data.</text>
</comment>
<keyword evidence="2" id="KW-1133">Transmembrane helix</keyword>
<keyword evidence="4" id="KW-1185">Reference proteome</keyword>
<evidence type="ECO:0000313" key="3">
    <source>
        <dbReference type="EMBL" id="ELZ41171.1"/>
    </source>
</evidence>
<dbReference type="STRING" id="1227465.C463_13039"/>
<sequence>MTVPDPNPQSDAGSPADGSSSADSDPDGESRPRDRLALLAATPGTDAVFHQLRTLALLAGFLALLVTLIAVELLVRI</sequence>
<keyword evidence="2" id="KW-0812">Transmembrane</keyword>
<protein>
    <submittedName>
        <fullName evidence="3">Uncharacterized protein</fullName>
    </submittedName>
</protein>
<evidence type="ECO:0000256" key="1">
    <source>
        <dbReference type="SAM" id="MobiDB-lite"/>
    </source>
</evidence>
<keyword evidence="2" id="KW-0472">Membrane</keyword>
<dbReference type="PATRIC" id="fig|1227465.4.peg.2525"/>
<dbReference type="Proteomes" id="UP000011586">
    <property type="component" value="Unassembled WGS sequence"/>
</dbReference>
<gene>
    <name evidence="3" type="ORF">C463_13039</name>
</gene>
<name>M0E087_9EURY</name>
<accession>M0E087</accession>
<dbReference type="EMBL" id="AOJK01000064">
    <property type="protein sequence ID" value="ELZ41171.1"/>
    <property type="molecule type" value="Genomic_DNA"/>
</dbReference>